<sequence>MIVKFLRWWGTGSPLWRRLVAAAVLGAAAFVAGQVSALAGGSPVLTFGLAGLAAVAMIFFGFTLMMARARGEHAYSPGWYRRFQEQVHSSR</sequence>
<organism evidence="2 3">
    <name type="scientific">Streptomyces bauhiniae</name>
    <dbReference type="NCBI Taxonomy" id="2340725"/>
    <lineage>
        <taxon>Bacteria</taxon>
        <taxon>Bacillati</taxon>
        <taxon>Actinomycetota</taxon>
        <taxon>Actinomycetes</taxon>
        <taxon>Kitasatosporales</taxon>
        <taxon>Streptomycetaceae</taxon>
        <taxon>Streptomyces</taxon>
    </lineage>
</organism>
<proteinExistence type="predicted"/>
<evidence type="ECO:0000256" key="1">
    <source>
        <dbReference type="SAM" id="Phobius"/>
    </source>
</evidence>
<accession>A0A4Z1CTS6</accession>
<dbReference type="EMBL" id="SRRT01000013">
    <property type="protein sequence ID" value="TGN72240.1"/>
    <property type="molecule type" value="Genomic_DNA"/>
</dbReference>
<dbReference type="RefSeq" id="WP_135788886.1">
    <property type="nucleotide sequence ID" value="NZ_SRRT01000013.1"/>
</dbReference>
<dbReference type="AlphaFoldDB" id="A0A4Z1CTS6"/>
<dbReference type="Proteomes" id="UP000298159">
    <property type="component" value="Unassembled WGS sequence"/>
</dbReference>
<dbReference type="GeneID" id="95451875"/>
<reference evidence="2 3" key="1">
    <citation type="submission" date="2019-04" db="EMBL/GenBank/DDBJ databases">
        <title>Streptomyces sp. nov. Bv016 isolated from bark of Buahinia variegata.</title>
        <authorList>
            <person name="Kanchanasin P."/>
            <person name="Tanasupawat S."/>
            <person name="Yuki M."/>
            <person name="Kudo T."/>
        </authorList>
    </citation>
    <scope>NUCLEOTIDE SEQUENCE [LARGE SCALE GENOMIC DNA]</scope>
    <source>
        <strain evidence="2 3">Bv016</strain>
    </source>
</reference>
<protein>
    <submittedName>
        <fullName evidence="2">Uncharacterized protein</fullName>
    </submittedName>
</protein>
<gene>
    <name evidence="2" type="ORF">E5083_30350</name>
</gene>
<comment type="caution">
    <text evidence="2">The sequence shown here is derived from an EMBL/GenBank/DDBJ whole genome shotgun (WGS) entry which is preliminary data.</text>
</comment>
<keyword evidence="1" id="KW-0812">Transmembrane</keyword>
<keyword evidence="1" id="KW-1133">Transmembrane helix</keyword>
<name>A0A4Z1CTS6_9ACTN</name>
<keyword evidence="3" id="KW-1185">Reference proteome</keyword>
<evidence type="ECO:0000313" key="2">
    <source>
        <dbReference type="EMBL" id="TGN72240.1"/>
    </source>
</evidence>
<feature type="transmembrane region" description="Helical" evidence="1">
    <location>
        <begin position="47"/>
        <end position="67"/>
    </location>
</feature>
<keyword evidence="1" id="KW-0472">Membrane</keyword>
<evidence type="ECO:0000313" key="3">
    <source>
        <dbReference type="Proteomes" id="UP000298159"/>
    </source>
</evidence>